<sequence length="392" mass="45708">MVGCTGRWKFTWLWSRPHILTGSPSLNYHGKAPDYSGNKLVNQSHNEISFFHARSSGRVKIRLCDPRPNIYSRANSSKFFRISFTDLRYHTCKNFTKAFPSLESTMAYGTYQSIRGLVFPGGPMFPKKNIEDTLDYVPHDGDIIIASYPKTGTTWLEYIVLQIVSKGELYPDFDEISLKFIPFLEMMGVSVLDKIGNPRICMHHCPYNMVQKNNKAKYLYAYRRPEDTIISYYHFLKNMGSIPSGFEEFFERFLSGNIGYGNYFDHVLSFYEHKSDENMLFVSYEKLQLNRRDEILRIAKFLGEEYHQSLIEDEALLEKILERTSFDYMKKNLSLTHPKSEKEGERKTVNFFRKGVIGDGEKSLSAEQQERLKSMAKKKLQGCEVLNEWMKE</sequence>
<dbReference type="EMBL" id="BMAV01021177">
    <property type="protein sequence ID" value="GFY75134.1"/>
    <property type="molecule type" value="Genomic_DNA"/>
</dbReference>
<reference evidence="4" key="1">
    <citation type="submission" date="2020-08" db="EMBL/GenBank/DDBJ databases">
        <title>Multicomponent nature underlies the extraordinary mechanical properties of spider dragline silk.</title>
        <authorList>
            <person name="Kono N."/>
            <person name="Nakamura H."/>
            <person name="Mori M."/>
            <person name="Yoshida Y."/>
            <person name="Ohtoshi R."/>
            <person name="Malay A.D."/>
            <person name="Moran D.A.P."/>
            <person name="Tomita M."/>
            <person name="Numata K."/>
            <person name="Arakawa K."/>
        </authorList>
    </citation>
    <scope>NUCLEOTIDE SEQUENCE</scope>
</reference>
<keyword evidence="5" id="KW-1185">Reference proteome</keyword>
<evidence type="ECO:0000313" key="4">
    <source>
        <dbReference type="EMBL" id="GFY75134.1"/>
    </source>
</evidence>
<evidence type="ECO:0000313" key="5">
    <source>
        <dbReference type="Proteomes" id="UP000886998"/>
    </source>
</evidence>
<dbReference type="Gene3D" id="3.40.50.300">
    <property type="entry name" value="P-loop containing nucleotide triphosphate hydrolases"/>
    <property type="match status" value="1"/>
</dbReference>
<comment type="caution">
    <text evidence="4">The sequence shown here is derived from an EMBL/GenBank/DDBJ whole genome shotgun (WGS) entry which is preliminary data.</text>
</comment>
<dbReference type="AlphaFoldDB" id="A0A8X6YSX7"/>
<organism evidence="4 5">
    <name type="scientific">Trichonephila inaurata madagascariensis</name>
    <dbReference type="NCBI Taxonomy" id="2747483"/>
    <lineage>
        <taxon>Eukaryota</taxon>
        <taxon>Metazoa</taxon>
        <taxon>Ecdysozoa</taxon>
        <taxon>Arthropoda</taxon>
        <taxon>Chelicerata</taxon>
        <taxon>Arachnida</taxon>
        <taxon>Araneae</taxon>
        <taxon>Araneomorphae</taxon>
        <taxon>Entelegynae</taxon>
        <taxon>Araneoidea</taxon>
        <taxon>Nephilidae</taxon>
        <taxon>Trichonephila</taxon>
        <taxon>Trichonephila inaurata</taxon>
    </lineage>
</organism>
<evidence type="ECO:0000256" key="1">
    <source>
        <dbReference type="ARBA" id="ARBA00005771"/>
    </source>
</evidence>
<proteinExistence type="inferred from homology"/>
<dbReference type="OrthoDB" id="6409834at2759"/>
<name>A0A8X6YSX7_9ARAC</name>
<dbReference type="InterPro" id="IPR000863">
    <property type="entry name" value="Sulfotransferase_dom"/>
</dbReference>
<accession>A0A8X6YSX7</accession>
<dbReference type="InterPro" id="IPR027417">
    <property type="entry name" value="P-loop_NTPase"/>
</dbReference>
<dbReference type="Proteomes" id="UP000886998">
    <property type="component" value="Unassembled WGS sequence"/>
</dbReference>
<dbReference type="GO" id="GO:0008146">
    <property type="term" value="F:sulfotransferase activity"/>
    <property type="evidence" value="ECO:0007669"/>
    <property type="project" value="InterPro"/>
</dbReference>
<dbReference type="SUPFAM" id="SSF52540">
    <property type="entry name" value="P-loop containing nucleoside triphosphate hydrolases"/>
    <property type="match status" value="1"/>
</dbReference>
<comment type="similarity">
    <text evidence="1">Belongs to the sulfotransferase 1 family.</text>
</comment>
<evidence type="ECO:0000256" key="2">
    <source>
        <dbReference type="ARBA" id="ARBA00022679"/>
    </source>
</evidence>
<feature type="domain" description="Sulfotransferase" evidence="3">
    <location>
        <begin position="140"/>
        <end position="383"/>
    </location>
</feature>
<protein>
    <recommendedName>
        <fullName evidence="3">Sulfotransferase domain-containing protein</fullName>
    </recommendedName>
</protein>
<dbReference type="PANTHER" id="PTHR11783">
    <property type="entry name" value="SULFOTRANSFERASE SULT"/>
    <property type="match status" value="1"/>
</dbReference>
<gene>
    <name evidence="4" type="primary">Sult1b1</name>
    <name evidence="4" type="ORF">TNIN_124341</name>
</gene>
<keyword evidence="2" id="KW-0808">Transferase</keyword>
<dbReference type="Pfam" id="PF00685">
    <property type="entry name" value="Sulfotransfer_1"/>
    <property type="match status" value="1"/>
</dbReference>
<evidence type="ECO:0000259" key="3">
    <source>
        <dbReference type="Pfam" id="PF00685"/>
    </source>
</evidence>